<evidence type="ECO:0000259" key="1">
    <source>
        <dbReference type="Pfam" id="PF06832"/>
    </source>
</evidence>
<evidence type="ECO:0000313" key="3">
    <source>
        <dbReference type="Proteomes" id="UP000029995"/>
    </source>
</evidence>
<feature type="non-terminal residue" evidence="2">
    <location>
        <position position="1"/>
    </location>
</feature>
<reference evidence="2 3" key="1">
    <citation type="submission" date="2014-01" db="EMBL/GenBank/DDBJ databases">
        <title>Genome sequence determination for a cystic fibrosis isolate, Inquilinus limosus.</title>
        <authorList>
            <person name="Pino M."/>
            <person name="Di Conza J."/>
            <person name="Gutkind G."/>
        </authorList>
    </citation>
    <scope>NUCLEOTIDE SEQUENCE [LARGE SCALE GENOMIC DNA]</scope>
    <source>
        <strain evidence="2 3">MP06</strain>
    </source>
</reference>
<dbReference type="Proteomes" id="UP000029995">
    <property type="component" value="Unassembled WGS sequence"/>
</dbReference>
<comment type="caution">
    <text evidence="2">The sequence shown here is derived from an EMBL/GenBank/DDBJ whole genome shotgun (WGS) entry which is preliminary data.</text>
</comment>
<sequence>EDLPPRLKRLAAGPVSLAPLPSLAGLDPLAIAFPADGAAVERPHEGDRFGSLSLVATGGRRPFLWMVDGRPIPSSPLKRDADWTPPGPGAAQITVIDATGATATARVWLR</sequence>
<gene>
    <name evidence="2" type="ORF">P409_35245</name>
</gene>
<dbReference type="AlphaFoldDB" id="A0A0A0CWE2"/>
<organism evidence="2 3">
    <name type="scientific">Inquilinus limosus MP06</name>
    <dbReference type="NCBI Taxonomy" id="1398085"/>
    <lineage>
        <taxon>Bacteria</taxon>
        <taxon>Pseudomonadati</taxon>
        <taxon>Pseudomonadota</taxon>
        <taxon>Alphaproteobacteria</taxon>
        <taxon>Rhodospirillales</taxon>
        <taxon>Rhodospirillaceae</taxon>
        <taxon>Inquilinus</taxon>
    </lineage>
</organism>
<accession>A0A0A0CWE2</accession>
<dbReference type="InterPro" id="IPR009647">
    <property type="entry name" value="PBP_C"/>
</dbReference>
<feature type="domain" description="Penicillin-binding C-terminal" evidence="1">
    <location>
        <begin position="27"/>
        <end position="107"/>
    </location>
</feature>
<evidence type="ECO:0000313" key="2">
    <source>
        <dbReference type="EMBL" id="KGM30075.1"/>
    </source>
</evidence>
<protein>
    <recommendedName>
        <fullName evidence="1">Penicillin-binding C-terminal domain-containing protein</fullName>
    </recommendedName>
</protein>
<name>A0A0A0CWE2_9PROT</name>
<dbReference type="EMBL" id="JANX01001073">
    <property type="protein sequence ID" value="KGM30075.1"/>
    <property type="molecule type" value="Genomic_DNA"/>
</dbReference>
<dbReference type="Pfam" id="PF06832">
    <property type="entry name" value="BiPBP_C"/>
    <property type="match status" value="1"/>
</dbReference>
<proteinExistence type="predicted"/>